<dbReference type="SUPFAM" id="SSF56281">
    <property type="entry name" value="Metallo-hydrolase/oxidoreductase"/>
    <property type="match status" value="1"/>
</dbReference>
<reference evidence="1 2" key="1">
    <citation type="submission" date="2017-05" db="EMBL/GenBank/DDBJ databases">
        <title>Full genome sequence of Pseudorhodoplanes sinuspersici.</title>
        <authorList>
            <person name="Dastgheib S.M.M."/>
            <person name="Shavandi M."/>
            <person name="Tirandaz H."/>
        </authorList>
    </citation>
    <scope>NUCLEOTIDE SEQUENCE [LARGE SCALE GENOMIC DNA]</scope>
    <source>
        <strain evidence="1 2">RIPI110</strain>
    </source>
</reference>
<dbReference type="RefSeq" id="WP_086089839.1">
    <property type="nucleotide sequence ID" value="NZ_CP021112.1"/>
</dbReference>
<dbReference type="GO" id="GO:0042781">
    <property type="term" value="F:3'-tRNA processing endoribonuclease activity"/>
    <property type="evidence" value="ECO:0007669"/>
    <property type="project" value="TreeGrafter"/>
</dbReference>
<accession>A0A1W6ZVY8</accession>
<dbReference type="OrthoDB" id="9800940at2"/>
<dbReference type="InterPro" id="IPR036866">
    <property type="entry name" value="RibonucZ/Hydroxyglut_hydro"/>
</dbReference>
<dbReference type="InterPro" id="IPR001279">
    <property type="entry name" value="Metallo-B-lactamas"/>
</dbReference>
<evidence type="ECO:0000313" key="1">
    <source>
        <dbReference type="EMBL" id="ARQ01448.1"/>
    </source>
</evidence>
<gene>
    <name evidence="1" type="ORF">CAK95_21820</name>
</gene>
<dbReference type="EMBL" id="CP021112">
    <property type="protein sequence ID" value="ARQ01448.1"/>
    <property type="molecule type" value="Genomic_DNA"/>
</dbReference>
<keyword evidence="2" id="KW-1185">Reference proteome</keyword>
<proteinExistence type="predicted"/>
<dbReference type="SMART" id="SM00849">
    <property type="entry name" value="Lactamase_B"/>
    <property type="match status" value="1"/>
</dbReference>
<dbReference type="PANTHER" id="PTHR46018:SF7">
    <property type="entry name" value="RIBONUCLEASE Z"/>
    <property type="match status" value="1"/>
</dbReference>
<protein>
    <submittedName>
        <fullName evidence="1">MBL fold metallo-hydrolase</fullName>
    </submittedName>
</protein>
<dbReference type="Pfam" id="PF23023">
    <property type="entry name" value="Anti-Pycsar_Apyc1"/>
    <property type="match status" value="1"/>
</dbReference>
<name>A0A1W6ZVY8_9HYPH</name>
<evidence type="ECO:0000313" key="2">
    <source>
        <dbReference type="Proteomes" id="UP000194137"/>
    </source>
</evidence>
<dbReference type="AlphaFoldDB" id="A0A1W6ZVY8"/>
<dbReference type="KEGG" id="psin:CAK95_21820"/>
<dbReference type="PANTHER" id="PTHR46018">
    <property type="entry name" value="ZINC PHOSPHODIESTERASE ELAC PROTEIN 1"/>
    <property type="match status" value="1"/>
</dbReference>
<keyword evidence="1" id="KW-0378">Hydrolase</keyword>
<dbReference type="Gene3D" id="3.60.15.10">
    <property type="entry name" value="Ribonuclease Z/Hydroxyacylglutathione hydrolase-like"/>
    <property type="match status" value="1"/>
</dbReference>
<organism evidence="1 2">
    <name type="scientific">Pseudorhodoplanes sinuspersici</name>
    <dbReference type="NCBI Taxonomy" id="1235591"/>
    <lineage>
        <taxon>Bacteria</taxon>
        <taxon>Pseudomonadati</taxon>
        <taxon>Pseudomonadota</taxon>
        <taxon>Alphaproteobacteria</taxon>
        <taxon>Hyphomicrobiales</taxon>
        <taxon>Pseudorhodoplanes</taxon>
    </lineage>
</organism>
<dbReference type="STRING" id="1235591.CAK95_21820"/>
<dbReference type="Proteomes" id="UP000194137">
    <property type="component" value="Chromosome"/>
</dbReference>
<dbReference type="CDD" id="cd07740">
    <property type="entry name" value="metallo-hydrolase-like_MBL-fold"/>
    <property type="match status" value="1"/>
</dbReference>
<sequence length="243" mass="26816">MKVQFIGCGDAFGSGGRFNTCIHVTAGDRSFLLDCGATSVVGMKRLGIDNNAIDAIFFTHFHADHFGGIPFFLLDAQFNAKRERPLLLVGPPGLQSWLDRAVALAFPGERTLPFVLLVHEIEIGKPTPFLGMTVTAFPVVHDERAGPCLAYRIEADGQTLCFSGDTEWTETLVDAARDADLFICECYTFERTTKAHLSHMVLRQHLPRINAKRVVLTHMSKDMLARVADVDYDCAADGMVIEL</sequence>